<dbReference type="GO" id="GO:0005737">
    <property type="term" value="C:cytoplasm"/>
    <property type="evidence" value="ECO:0007669"/>
    <property type="project" value="TreeGrafter"/>
</dbReference>
<comment type="caution">
    <text evidence="2">The sequence shown here is derived from an EMBL/GenBank/DDBJ whole genome shotgun (WGS) entry which is preliminary data.</text>
</comment>
<keyword evidence="3" id="KW-1185">Reference proteome</keyword>
<dbReference type="InterPro" id="IPR003226">
    <property type="entry name" value="MYG1_exonuclease"/>
</dbReference>
<evidence type="ECO:0000313" key="2">
    <source>
        <dbReference type="EMBL" id="KAK3101510.1"/>
    </source>
</evidence>
<dbReference type="Proteomes" id="UP001186944">
    <property type="component" value="Unassembled WGS sequence"/>
</dbReference>
<dbReference type="PANTHER" id="PTHR11215">
    <property type="entry name" value="METAL DEPENDENT HYDROLASE - RELATED"/>
    <property type="match status" value="1"/>
</dbReference>
<organism evidence="2 3">
    <name type="scientific">Pinctada imbricata</name>
    <name type="common">Atlantic pearl-oyster</name>
    <name type="synonym">Pinctada martensii</name>
    <dbReference type="NCBI Taxonomy" id="66713"/>
    <lineage>
        <taxon>Eukaryota</taxon>
        <taxon>Metazoa</taxon>
        <taxon>Spiralia</taxon>
        <taxon>Lophotrochozoa</taxon>
        <taxon>Mollusca</taxon>
        <taxon>Bivalvia</taxon>
        <taxon>Autobranchia</taxon>
        <taxon>Pteriomorphia</taxon>
        <taxon>Pterioida</taxon>
        <taxon>Pterioidea</taxon>
        <taxon>Pteriidae</taxon>
        <taxon>Pinctada</taxon>
    </lineage>
</organism>
<dbReference type="GO" id="GO:0005634">
    <property type="term" value="C:nucleus"/>
    <property type="evidence" value="ECO:0007669"/>
    <property type="project" value="TreeGrafter"/>
</dbReference>
<reference evidence="2" key="1">
    <citation type="submission" date="2019-08" db="EMBL/GenBank/DDBJ databases">
        <title>The improved chromosome-level genome for the pearl oyster Pinctada fucata martensii using PacBio sequencing and Hi-C.</title>
        <authorList>
            <person name="Zheng Z."/>
        </authorList>
    </citation>
    <scope>NUCLEOTIDE SEQUENCE</scope>
    <source>
        <strain evidence="2">ZZ-2019</strain>
        <tissue evidence="2">Adductor muscle</tissue>
    </source>
</reference>
<name>A0AA88YKR1_PINIB</name>
<accession>A0AA88YKR1</accession>
<sequence>MFMKKLEMSRFLTLRVRVVVTLSRNLAVVERPTIIYKEKGNVIQCKNALAMSSSQHLHLLARVFSMSVQPPTKKFCSRMKIATHNGSFHCDEVLACYLLRRLPEYKDAEIVRTRNPELIDSADIVVDVGGVFDASKKRFDHHQRTFSDTMNSLNPYKKWTTKLSSAGLIYCHFGQRIVADILELKEDDPVTGIIFDKVYENFVEEIDAIDNGVNQYDGEPKYHISTTISSRVGNLNPLWNEDNVDEMVCITLFNQLWIPDPIRLSILEEWRGLRDSALSEKSGIPGCIFVHASGFIGGNDTYEGVLQMAKLSLKQQQSQ</sequence>
<gene>
    <name evidence="2" type="ORF">FSP39_004104</name>
</gene>
<evidence type="ECO:0000256" key="1">
    <source>
        <dbReference type="ARBA" id="ARBA00010105"/>
    </source>
</evidence>
<dbReference type="Pfam" id="PF03690">
    <property type="entry name" value="MYG1_exonuc"/>
    <property type="match status" value="2"/>
</dbReference>
<comment type="similarity">
    <text evidence="1">Belongs to the MYG1 family.</text>
</comment>
<protein>
    <submittedName>
        <fullName evidence="2">Uncharacterized protein</fullName>
    </submittedName>
</protein>
<dbReference type="AlphaFoldDB" id="A0AA88YKR1"/>
<dbReference type="PANTHER" id="PTHR11215:SF1">
    <property type="entry name" value="MYG1 EXONUCLEASE"/>
    <property type="match status" value="1"/>
</dbReference>
<dbReference type="EMBL" id="VSWD01000005">
    <property type="protein sequence ID" value="KAK3101510.1"/>
    <property type="molecule type" value="Genomic_DNA"/>
</dbReference>
<evidence type="ECO:0000313" key="3">
    <source>
        <dbReference type="Proteomes" id="UP001186944"/>
    </source>
</evidence>
<proteinExistence type="inferred from homology"/>